<dbReference type="Gene3D" id="3.30.300.30">
    <property type="match status" value="1"/>
</dbReference>
<evidence type="ECO:0000256" key="1">
    <source>
        <dbReference type="ARBA" id="ARBA00006432"/>
    </source>
</evidence>
<dbReference type="PROSITE" id="PS00455">
    <property type="entry name" value="AMP_BINDING"/>
    <property type="match status" value="1"/>
</dbReference>
<dbReference type="AlphaFoldDB" id="A0A3R7MYC7"/>
<evidence type="ECO:0000259" key="4">
    <source>
        <dbReference type="Pfam" id="PF00501"/>
    </source>
</evidence>
<sequence length="557" mass="62431">MRSVVPVFRRAEQYHDNVALTDQHGEHTYSQIYRFSGHLARLMQDVLGRDRVQERVAFLCPNDVSYVIAQWGTWMAGHIAVPLCPKHPHPQLEYVVKDSQASAIITTSDLAHKIKPILSGQQVIVLEEYFYKQSPVSKENEDSPDASPESIGDESSTAQWYGLDNEFYSLSDAMILYTSGTTGPPKGVVLSHKNVASQTSCLIQAWRWTSSDSILHCLPLHHTHGIVNALLCPLHVGARVVMLPEFSASKVWSHLLSLDTPVMSRVNLFMAVPTIYAKLIEEYEDKLVKNTRMIEYVKAVCMQNIRLMVSGSAALPVPILDRWKAITGHTLLERYGMTEIGMALSNPLKGTRIPGCVGTPLPGVEVRIAKFIPGKEEYEVLCAGNNQGTKVFTDGEAGELLVRGPNVFKEYWNKPEATKKEFTHDKWFRTGDTAQYIDGAYKILGRTSVDIIKSGGFKISALDVEQHLLDHPHITEVAVVGLPDITWGQKVAAVIVWQKKEPLDLVKLRNWARERMPHYQVPSVAITISEPLPRNNMGKVNKKQIVMDFFPDSMNQQ</sequence>
<dbReference type="Pfam" id="PF00501">
    <property type="entry name" value="AMP-binding"/>
    <property type="match status" value="1"/>
</dbReference>
<dbReference type="Pfam" id="PF13193">
    <property type="entry name" value="AMP-binding_C"/>
    <property type="match status" value="1"/>
</dbReference>
<dbReference type="OrthoDB" id="2962993at2759"/>
<dbReference type="GO" id="GO:0031956">
    <property type="term" value="F:medium-chain fatty acid-CoA ligase activity"/>
    <property type="evidence" value="ECO:0007669"/>
    <property type="project" value="TreeGrafter"/>
</dbReference>
<dbReference type="InterPro" id="IPR020845">
    <property type="entry name" value="AMP-binding_CS"/>
</dbReference>
<proteinExistence type="inferred from homology"/>
<feature type="domain" description="AMP-dependent synthetase/ligase" evidence="4">
    <location>
        <begin position="8"/>
        <end position="412"/>
    </location>
</feature>
<protein>
    <submittedName>
        <fullName evidence="6">Acyl-CoA synthetase family member 3, mitochondrial</fullName>
    </submittedName>
</protein>
<dbReference type="Gene3D" id="3.40.50.12780">
    <property type="entry name" value="N-terminal domain of ligase-like"/>
    <property type="match status" value="1"/>
</dbReference>
<feature type="region of interest" description="Disordered" evidence="3">
    <location>
        <begin position="136"/>
        <end position="155"/>
    </location>
</feature>
<dbReference type="InterPro" id="IPR045851">
    <property type="entry name" value="AMP-bd_C_sf"/>
</dbReference>
<evidence type="ECO:0000313" key="7">
    <source>
        <dbReference type="Proteomes" id="UP000283509"/>
    </source>
</evidence>
<dbReference type="CDD" id="cd05941">
    <property type="entry name" value="MCS"/>
    <property type="match status" value="1"/>
</dbReference>
<reference evidence="6 7" key="2">
    <citation type="submission" date="2019-01" db="EMBL/GenBank/DDBJ databases">
        <title>The decoding of complex shrimp genome reveals the adaptation for benthos swimmer, frequently molting mechanism and breeding impact on genome.</title>
        <authorList>
            <person name="Sun Y."/>
            <person name="Gao Y."/>
            <person name="Yu Y."/>
        </authorList>
    </citation>
    <scope>NUCLEOTIDE SEQUENCE [LARGE SCALE GENOMIC DNA]</scope>
    <source>
        <tissue evidence="6">Muscle</tissue>
    </source>
</reference>
<keyword evidence="7" id="KW-1185">Reference proteome</keyword>
<dbReference type="FunFam" id="3.40.50.12780:FF:000030">
    <property type="entry name" value="Acyl-CoA synthetase family member 3"/>
    <property type="match status" value="1"/>
</dbReference>
<keyword evidence="2" id="KW-0436">Ligase</keyword>
<gene>
    <name evidence="6" type="ORF">C7M84_008989</name>
</gene>
<dbReference type="PANTHER" id="PTHR43201">
    <property type="entry name" value="ACYL-COA SYNTHETASE"/>
    <property type="match status" value="1"/>
</dbReference>
<dbReference type="STRING" id="6689.A0A3R7MYC7"/>
<comment type="similarity">
    <text evidence="1">Belongs to the ATP-dependent AMP-binding enzyme family.</text>
</comment>
<dbReference type="InterPro" id="IPR042099">
    <property type="entry name" value="ANL_N_sf"/>
</dbReference>
<dbReference type="EMBL" id="QCYY01002126">
    <property type="protein sequence ID" value="ROT72628.1"/>
    <property type="molecule type" value="Genomic_DNA"/>
</dbReference>
<comment type="caution">
    <text evidence="6">The sequence shown here is derived from an EMBL/GenBank/DDBJ whole genome shotgun (WGS) entry which is preliminary data.</text>
</comment>
<evidence type="ECO:0000256" key="2">
    <source>
        <dbReference type="ARBA" id="ARBA00022598"/>
    </source>
</evidence>
<organism evidence="6 7">
    <name type="scientific">Penaeus vannamei</name>
    <name type="common">Whiteleg shrimp</name>
    <name type="synonym">Litopenaeus vannamei</name>
    <dbReference type="NCBI Taxonomy" id="6689"/>
    <lineage>
        <taxon>Eukaryota</taxon>
        <taxon>Metazoa</taxon>
        <taxon>Ecdysozoa</taxon>
        <taxon>Arthropoda</taxon>
        <taxon>Crustacea</taxon>
        <taxon>Multicrustacea</taxon>
        <taxon>Malacostraca</taxon>
        <taxon>Eumalacostraca</taxon>
        <taxon>Eucarida</taxon>
        <taxon>Decapoda</taxon>
        <taxon>Dendrobranchiata</taxon>
        <taxon>Penaeoidea</taxon>
        <taxon>Penaeidae</taxon>
        <taxon>Penaeus</taxon>
    </lineage>
</organism>
<accession>A0A3R7MYC7</accession>
<feature type="domain" description="AMP-binding enzyme C-terminal" evidence="5">
    <location>
        <begin position="464"/>
        <end position="539"/>
    </location>
</feature>
<dbReference type="InterPro" id="IPR025110">
    <property type="entry name" value="AMP-bd_C"/>
</dbReference>
<dbReference type="InterPro" id="IPR000873">
    <property type="entry name" value="AMP-dep_synth/lig_dom"/>
</dbReference>
<evidence type="ECO:0000256" key="3">
    <source>
        <dbReference type="SAM" id="MobiDB-lite"/>
    </source>
</evidence>
<evidence type="ECO:0000313" key="6">
    <source>
        <dbReference type="EMBL" id="ROT72628.1"/>
    </source>
</evidence>
<dbReference type="Proteomes" id="UP000283509">
    <property type="component" value="Unassembled WGS sequence"/>
</dbReference>
<reference evidence="6 7" key="1">
    <citation type="submission" date="2018-04" db="EMBL/GenBank/DDBJ databases">
        <authorList>
            <person name="Zhang X."/>
            <person name="Yuan J."/>
            <person name="Li F."/>
            <person name="Xiang J."/>
        </authorList>
    </citation>
    <scope>NUCLEOTIDE SEQUENCE [LARGE SCALE GENOMIC DNA]</scope>
    <source>
        <tissue evidence="6">Muscle</tissue>
    </source>
</reference>
<dbReference type="GO" id="GO:0006631">
    <property type="term" value="P:fatty acid metabolic process"/>
    <property type="evidence" value="ECO:0007669"/>
    <property type="project" value="TreeGrafter"/>
</dbReference>
<name>A0A3R7MYC7_PENVA</name>
<dbReference type="GO" id="GO:0005737">
    <property type="term" value="C:cytoplasm"/>
    <property type="evidence" value="ECO:0007669"/>
    <property type="project" value="UniProtKB-ARBA"/>
</dbReference>
<dbReference type="SUPFAM" id="SSF56801">
    <property type="entry name" value="Acetyl-CoA synthetase-like"/>
    <property type="match status" value="1"/>
</dbReference>
<evidence type="ECO:0000259" key="5">
    <source>
        <dbReference type="Pfam" id="PF13193"/>
    </source>
</evidence>
<dbReference type="PANTHER" id="PTHR43201:SF8">
    <property type="entry name" value="ACYL-COA SYNTHETASE FAMILY MEMBER 3"/>
    <property type="match status" value="1"/>
</dbReference>